<dbReference type="EMBL" id="QRQN01000014">
    <property type="protein sequence ID" value="RHN06891.1"/>
    <property type="molecule type" value="Genomic_DNA"/>
</dbReference>
<protein>
    <submittedName>
        <fullName evidence="2">Zinc ribbon domain-containing protein</fullName>
    </submittedName>
</protein>
<evidence type="ECO:0000313" key="3">
    <source>
        <dbReference type="Proteomes" id="UP000283586"/>
    </source>
</evidence>
<evidence type="ECO:0000259" key="1">
    <source>
        <dbReference type="Pfam" id="PF13240"/>
    </source>
</evidence>
<evidence type="ECO:0000313" key="2">
    <source>
        <dbReference type="EMBL" id="RHN06891.1"/>
    </source>
</evidence>
<feature type="domain" description="Zinc-ribbon" evidence="1">
    <location>
        <begin position="101"/>
        <end position="121"/>
    </location>
</feature>
<comment type="caution">
    <text evidence="2">The sequence shown here is derived from an EMBL/GenBank/DDBJ whole genome shotgun (WGS) entry which is preliminary data.</text>
</comment>
<dbReference type="RefSeq" id="WP_118488899.1">
    <property type="nucleotide sequence ID" value="NZ_QRQN01000014.1"/>
</dbReference>
<dbReference type="Gene3D" id="4.10.1060.50">
    <property type="match status" value="1"/>
</dbReference>
<name>A0A3R6KR38_9FIRM</name>
<dbReference type="AlphaFoldDB" id="A0A3R6KR38"/>
<reference evidence="2 3" key="1">
    <citation type="submission" date="2018-08" db="EMBL/GenBank/DDBJ databases">
        <title>A genome reference for cultivated species of the human gut microbiota.</title>
        <authorList>
            <person name="Zou Y."/>
            <person name="Xue W."/>
            <person name="Luo G."/>
        </authorList>
    </citation>
    <scope>NUCLEOTIDE SEQUENCE [LARGE SCALE GENOMIC DNA]</scope>
    <source>
        <strain evidence="2 3">AF31-21AC</strain>
    </source>
</reference>
<dbReference type="Proteomes" id="UP000283586">
    <property type="component" value="Unassembled WGS sequence"/>
</dbReference>
<sequence>MEFFDKLSETIVSAGKDVGQKAKDVSEIAKLKMDIRSKEDFVEKQYAELGKAYYEKHKDEESAEGEEKTPEQEHFFLITEALGEIERMRAEVFKLQGAVECPKCGAKMPQGAAFCSSCGTKMDDIFEE</sequence>
<gene>
    <name evidence="2" type="ORF">DWZ31_11995</name>
</gene>
<accession>A0A3R6KR38</accession>
<dbReference type="Pfam" id="PF13240">
    <property type="entry name" value="Zn_Ribbon_1"/>
    <property type="match status" value="1"/>
</dbReference>
<proteinExistence type="predicted"/>
<organism evidence="2 3">
    <name type="scientific">Roseburia intestinalis</name>
    <dbReference type="NCBI Taxonomy" id="166486"/>
    <lineage>
        <taxon>Bacteria</taxon>
        <taxon>Bacillati</taxon>
        <taxon>Bacillota</taxon>
        <taxon>Clostridia</taxon>
        <taxon>Lachnospirales</taxon>
        <taxon>Lachnospiraceae</taxon>
        <taxon>Roseburia</taxon>
    </lineage>
</organism>
<dbReference type="InterPro" id="IPR038587">
    <property type="entry name" value="Ribosomal_eL40_sf"/>
</dbReference>
<dbReference type="InterPro" id="IPR026870">
    <property type="entry name" value="Zinc_ribbon_dom"/>
</dbReference>